<name>A0A8T6Q2T3_ECOLX</name>
<evidence type="ECO:0000256" key="1">
    <source>
        <dbReference type="SAM" id="Phobius"/>
    </source>
</evidence>
<dbReference type="EMBL" id="JAAGYP010000003">
    <property type="protein sequence ID" value="NEN69265.1"/>
    <property type="molecule type" value="Genomic_DNA"/>
</dbReference>
<dbReference type="Proteomes" id="UP000471360">
    <property type="component" value="Unassembled WGS sequence"/>
</dbReference>
<comment type="caution">
    <text evidence="2">The sequence shown here is derived from an EMBL/GenBank/DDBJ whole genome shotgun (WGS) entry which is preliminary data.</text>
</comment>
<organism evidence="2 3">
    <name type="scientific">Escherichia coli</name>
    <dbReference type="NCBI Taxonomy" id="562"/>
    <lineage>
        <taxon>Bacteria</taxon>
        <taxon>Pseudomonadati</taxon>
        <taxon>Pseudomonadota</taxon>
        <taxon>Gammaproteobacteria</taxon>
        <taxon>Enterobacterales</taxon>
        <taxon>Enterobacteriaceae</taxon>
        <taxon>Escherichia</taxon>
    </lineage>
</organism>
<keyword evidence="1" id="KW-0472">Membrane</keyword>
<accession>A0A8T6Q2T3</accession>
<dbReference type="Pfam" id="PF05488">
    <property type="entry name" value="PAAR_motif"/>
    <property type="match status" value="1"/>
</dbReference>
<evidence type="ECO:0000313" key="2">
    <source>
        <dbReference type="EMBL" id="NEN69265.1"/>
    </source>
</evidence>
<evidence type="ECO:0000313" key="3">
    <source>
        <dbReference type="Proteomes" id="UP000471360"/>
    </source>
</evidence>
<dbReference type="InterPro" id="IPR008727">
    <property type="entry name" value="PAAR_motif"/>
</dbReference>
<keyword evidence="1" id="KW-0812">Transmembrane</keyword>
<dbReference type="AlphaFoldDB" id="A0A8T6Q2T3"/>
<proteinExistence type="predicted"/>
<keyword evidence="1" id="KW-1133">Transmembrane helix</keyword>
<protein>
    <submittedName>
        <fullName evidence="2">PAAR domain-containing protein</fullName>
    </submittedName>
</protein>
<sequence length="418" mass="45523">MTMGRGYFLARGDKTTCGGKIIEGADDHTIMGIPQARDMDRMTCGKHPEMFIIVGGVPETDIHGRLMAGSLDSQSSCPCKARFIASMMDDVYEVETEKTENKSVMPLNPLNNGTGNSSPPAYTSDYPALRNTHNLPDQQVRDMLANNNHDVMLLTYEEGAEVLQSWGCQDFKRKWVDITQSAPGQLIINYGVNGKDVVTTSIVLARLGDFGIKATAYVNHKGTELIKLTGYPGIRKILNAPVFAAKNPKIVDVGIGKYGLTNSIVKGARLTFYVAAAYRTIDFILNDETSLAEFIGALATDVGKIAIASAVSWGAGKALLATGFVAGPLVGVVVVGIGAALLLNYLDNKFGLTDQVVAYIEAAQQEFVEKAREIEEGIWDLGAMWAKHMLIKGKEVLEHEVKEYLKDKLNNVSKWELK</sequence>
<gene>
    <name evidence="2" type="ORF">G3W53_03490</name>
</gene>
<dbReference type="CDD" id="cd14744">
    <property type="entry name" value="PAAR_CT_2"/>
    <property type="match status" value="1"/>
</dbReference>
<reference evidence="2 3" key="1">
    <citation type="submission" date="2020-02" db="EMBL/GenBank/DDBJ databases">
        <authorList>
            <person name="Subbiah M."/>
            <person name="Call D."/>
        </authorList>
    </citation>
    <scope>NUCLEOTIDE SEQUENCE [LARGE SCALE GENOMIC DNA]</scope>
    <source>
        <strain evidence="2 3">8375wB1</strain>
    </source>
</reference>
<feature type="transmembrane region" description="Helical" evidence="1">
    <location>
        <begin position="318"/>
        <end position="343"/>
    </location>
</feature>